<evidence type="ECO:0000256" key="13">
    <source>
        <dbReference type="SAM" id="MobiDB-lite"/>
    </source>
</evidence>
<reference evidence="16 17" key="1">
    <citation type="submission" date="2016-10" db="EMBL/GenBank/DDBJ databases">
        <authorList>
            <person name="de Groot N.N."/>
        </authorList>
    </citation>
    <scope>NUCLEOTIDE SEQUENCE [LARGE SCALE GENOMIC DNA]</scope>
    <source>
        <strain evidence="16 17">A-4</strain>
    </source>
</reference>
<evidence type="ECO:0000256" key="9">
    <source>
        <dbReference type="ARBA" id="ARBA00023139"/>
    </source>
</evidence>
<evidence type="ECO:0000313" key="16">
    <source>
        <dbReference type="EMBL" id="SDB18833.1"/>
    </source>
</evidence>
<protein>
    <recommendedName>
        <fullName evidence="12">Membrane protein insertase YidC</fullName>
    </recommendedName>
    <alternativeName>
        <fullName evidence="12">Foldase YidC</fullName>
    </alternativeName>
    <alternativeName>
        <fullName evidence="12">Membrane integrase YidC</fullName>
    </alternativeName>
    <alternativeName>
        <fullName evidence="12">Membrane protein YidC</fullName>
    </alternativeName>
</protein>
<feature type="chain" id="PRO_5038488616" description="Membrane protein insertase YidC" evidence="14">
    <location>
        <begin position="28"/>
        <end position="313"/>
    </location>
</feature>
<evidence type="ECO:0000256" key="8">
    <source>
        <dbReference type="ARBA" id="ARBA00023136"/>
    </source>
</evidence>
<organism evidence="16 17">
    <name type="scientific">Streptococcus henryi</name>
    <dbReference type="NCBI Taxonomy" id="439219"/>
    <lineage>
        <taxon>Bacteria</taxon>
        <taxon>Bacillati</taxon>
        <taxon>Bacillota</taxon>
        <taxon>Bacilli</taxon>
        <taxon>Lactobacillales</taxon>
        <taxon>Streptococcaceae</taxon>
        <taxon>Streptococcus</taxon>
    </lineage>
</organism>
<dbReference type="GO" id="GO:0032977">
    <property type="term" value="F:membrane insertase activity"/>
    <property type="evidence" value="ECO:0007669"/>
    <property type="project" value="InterPro"/>
</dbReference>
<keyword evidence="10 12" id="KW-0143">Chaperone</keyword>
<comment type="function">
    <text evidence="12">Required for the insertion and/or proper folding and/or complex formation of integral membrane proteins into the membrane. Involved in integration of membrane proteins that insert both dependently and independently of the Sec translocase complex, as well as at least some lipoproteins.</text>
</comment>
<feature type="signal peptide" evidence="14">
    <location>
        <begin position="1"/>
        <end position="27"/>
    </location>
</feature>
<feature type="transmembrane region" description="Helical" evidence="12">
    <location>
        <begin position="182"/>
        <end position="201"/>
    </location>
</feature>
<dbReference type="InterPro" id="IPR001708">
    <property type="entry name" value="YidC/ALB3/OXA1/COX18"/>
</dbReference>
<evidence type="ECO:0000256" key="4">
    <source>
        <dbReference type="ARBA" id="ARBA00022692"/>
    </source>
</evidence>
<keyword evidence="9" id="KW-0564">Palmitate</keyword>
<evidence type="ECO:0000256" key="1">
    <source>
        <dbReference type="ARBA" id="ARBA00004651"/>
    </source>
</evidence>
<dbReference type="GO" id="GO:0015031">
    <property type="term" value="P:protein transport"/>
    <property type="evidence" value="ECO:0007669"/>
    <property type="project" value="UniProtKB-KW"/>
</dbReference>
<dbReference type="GO" id="GO:0005886">
    <property type="term" value="C:plasma membrane"/>
    <property type="evidence" value="ECO:0007669"/>
    <property type="project" value="UniProtKB-SubCell"/>
</dbReference>
<evidence type="ECO:0000256" key="6">
    <source>
        <dbReference type="ARBA" id="ARBA00022927"/>
    </source>
</evidence>
<dbReference type="HAMAP" id="MF_01811">
    <property type="entry name" value="YidC_type2"/>
    <property type="match status" value="1"/>
</dbReference>
<keyword evidence="8 12" id="KW-0472">Membrane</keyword>
<dbReference type="InterPro" id="IPR023060">
    <property type="entry name" value="YidC/YidC1/YidC2_Firmicutes"/>
</dbReference>
<dbReference type="InterPro" id="IPR047196">
    <property type="entry name" value="YidC_ALB_C"/>
</dbReference>
<keyword evidence="7 12" id="KW-1133">Transmembrane helix</keyword>
<comment type="similarity">
    <text evidence="12">Belongs to the OXA1/ALB3/YidC family. Type 2 subfamily.</text>
</comment>
<accession>A0A1G6BDY4</accession>
<feature type="domain" description="Membrane insertase YidC/Oxa/ALB C-terminal" evidence="15">
    <location>
        <begin position="65"/>
        <end position="253"/>
    </location>
</feature>
<keyword evidence="5 12" id="KW-0732">Signal</keyword>
<evidence type="ECO:0000313" key="17">
    <source>
        <dbReference type="Proteomes" id="UP000182508"/>
    </source>
</evidence>
<dbReference type="PANTHER" id="PTHR12428">
    <property type="entry name" value="OXA1"/>
    <property type="match status" value="1"/>
</dbReference>
<feature type="transmembrane region" description="Helical" evidence="12">
    <location>
        <begin position="140"/>
        <end position="162"/>
    </location>
</feature>
<dbReference type="PANTHER" id="PTHR12428:SF65">
    <property type="entry name" value="CYTOCHROME C OXIDASE ASSEMBLY PROTEIN COX18, MITOCHONDRIAL"/>
    <property type="match status" value="1"/>
</dbReference>
<keyword evidence="11 12" id="KW-0449">Lipoprotein</keyword>
<evidence type="ECO:0000256" key="10">
    <source>
        <dbReference type="ARBA" id="ARBA00023186"/>
    </source>
</evidence>
<dbReference type="GO" id="GO:0051205">
    <property type="term" value="P:protein insertion into membrane"/>
    <property type="evidence" value="ECO:0007669"/>
    <property type="project" value="TreeGrafter"/>
</dbReference>
<dbReference type="InterPro" id="IPR028055">
    <property type="entry name" value="YidC/Oxa/ALB_C"/>
</dbReference>
<feature type="region of interest" description="Disordered" evidence="13">
    <location>
        <begin position="271"/>
        <end position="313"/>
    </location>
</feature>
<dbReference type="NCBIfam" id="NF002687">
    <property type="entry name" value="PRK02463.1"/>
    <property type="match status" value="1"/>
</dbReference>
<keyword evidence="3 12" id="KW-1003">Cell membrane</keyword>
<dbReference type="EMBL" id="FMXP01000011">
    <property type="protein sequence ID" value="SDB18833.1"/>
    <property type="molecule type" value="Genomic_DNA"/>
</dbReference>
<dbReference type="RefSeq" id="WP_018165679.1">
    <property type="nucleotide sequence ID" value="NZ_FMXP01000011.1"/>
</dbReference>
<feature type="compositionally biased region" description="Polar residues" evidence="13">
    <location>
        <begin position="286"/>
        <end position="300"/>
    </location>
</feature>
<keyword evidence="6 12" id="KW-0653">Protein transport</keyword>
<dbReference type="Proteomes" id="UP000182508">
    <property type="component" value="Unassembled WGS sequence"/>
</dbReference>
<evidence type="ECO:0000259" key="15">
    <source>
        <dbReference type="Pfam" id="PF02096"/>
    </source>
</evidence>
<keyword evidence="17" id="KW-1185">Reference proteome</keyword>
<feature type="transmembrane region" description="Helical" evidence="12">
    <location>
        <begin position="236"/>
        <end position="256"/>
    </location>
</feature>
<feature type="compositionally biased region" description="Basic residues" evidence="13">
    <location>
        <begin position="301"/>
        <end position="313"/>
    </location>
</feature>
<dbReference type="PROSITE" id="PS51257">
    <property type="entry name" value="PROKAR_LIPOPROTEIN"/>
    <property type="match status" value="1"/>
</dbReference>
<sequence length="313" mass="35012">MKKKLNRIFLSGLGLSMLLLLSGCVQTTKENGQIVPTGEGWVYNLLVRPMGSVIQFFATDMGLGFGVAVILVTIIVRFLILPLGLYQSWKASYQSEKMAYLKPIFEPINERMRTATSQEEKLAAQSELMAAQKENGVNPLGGMGCLPLLIQMPFFTAMYYAARFTDGVAESSFLGMDLGQRSLILTGVIAVLYFGQSWLSVQGVAEEQKAQMKSMMFMMPLMMIFMSINLPAGVGLYWLVGGFFSIFQQLITMYIIKPRLRKKIADEFEKNPPKAYKTTKARKDVTQASDTTVQSAITTNNKRRNAGKQRKRK</sequence>
<evidence type="ECO:0000256" key="2">
    <source>
        <dbReference type="ARBA" id="ARBA00022448"/>
    </source>
</evidence>
<evidence type="ECO:0000256" key="14">
    <source>
        <dbReference type="SAM" id="SignalP"/>
    </source>
</evidence>
<keyword evidence="2 12" id="KW-0813">Transport</keyword>
<keyword evidence="4 12" id="KW-0812">Transmembrane</keyword>
<dbReference type="CDD" id="cd20070">
    <property type="entry name" value="5TM_YidC_Alb3"/>
    <property type="match status" value="1"/>
</dbReference>
<evidence type="ECO:0000256" key="3">
    <source>
        <dbReference type="ARBA" id="ARBA00022475"/>
    </source>
</evidence>
<proteinExistence type="inferred from homology"/>
<dbReference type="Pfam" id="PF02096">
    <property type="entry name" value="60KD_IMP"/>
    <property type="match status" value="1"/>
</dbReference>
<feature type="transmembrane region" description="Helical" evidence="12">
    <location>
        <begin position="56"/>
        <end position="80"/>
    </location>
</feature>
<name>A0A1G6BDY4_9STRE</name>
<gene>
    <name evidence="12" type="primary">yidC</name>
    <name evidence="16" type="ORF">SAMN02910293_00955</name>
</gene>
<evidence type="ECO:0000256" key="5">
    <source>
        <dbReference type="ARBA" id="ARBA00022729"/>
    </source>
</evidence>
<comment type="subcellular location">
    <subcellularLocation>
        <location evidence="1 12">Cell membrane</location>
        <topology evidence="1 12">Multi-pass membrane protein</topology>
    </subcellularLocation>
</comment>
<evidence type="ECO:0000256" key="11">
    <source>
        <dbReference type="ARBA" id="ARBA00023288"/>
    </source>
</evidence>
<dbReference type="eggNOG" id="COG0706">
    <property type="taxonomic scope" value="Bacteria"/>
</dbReference>
<dbReference type="STRING" id="439219.SAMN02910293_00955"/>
<evidence type="ECO:0000256" key="7">
    <source>
        <dbReference type="ARBA" id="ARBA00022989"/>
    </source>
</evidence>
<dbReference type="NCBIfam" id="TIGR03592">
    <property type="entry name" value="yidC_oxa1_cterm"/>
    <property type="match status" value="1"/>
</dbReference>
<evidence type="ECO:0000256" key="12">
    <source>
        <dbReference type="HAMAP-Rule" id="MF_01811"/>
    </source>
</evidence>
<dbReference type="AlphaFoldDB" id="A0A1G6BDY4"/>